<keyword evidence="2" id="KW-1185">Reference proteome</keyword>
<name>A0ABV6J8S9_9BACL</name>
<evidence type="ECO:0000313" key="2">
    <source>
        <dbReference type="Proteomes" id="UP001589818"/>
    </source>
</evidence>
<organism evidence="1 2">
    <name type="scientific">Paenibacillus mendelii</name>
    <dbReference type="NCBI Taxonomy" id="206163"/>
    <lineage>
        <taxon>Bacteria</taxon>
        <taxon>Bacillati</taxon>
        <taxon>Bacillota</taxon>
        <taxon>Bacilli</taxon>
        <taxon>Bacillales</taxon>
        <taxon>Paenibacillaceae</taxon>
        <taxon>Paenibacillus</taxon>
    </lineage>
</organism>
<accession>A0ABV6J8S9</accession>
<evidence type="ECO:0000313" key="1">
    <source>
        <dbReference type="EMBL" id="MFC0392201.1"/>
    </source>
</evidence>
<sequence length="41" mass="4429">MKTKFARVMATALGGLAVVFVSTACIWVGHRPETPAELLQK</sequence>
<gene>
    <name evidence="1" type="ORF">ACFFJ8_12590</name>
</gene>
<dbReference type="EMBL" id="JBHLVF010000017">
    <property type="protein sequence ID" value="MFC0392201.1"/>
    <property type="molecule type" value="Genomic_DNA"/>
</dbReference>
<dbReference type="InterPro" id="IPR009229">
    <property type="entry name" value="AgrD"/>
</dbReference>
<dbReference type="NCBIfam" id="TIGR04223">
    <property type="entry name" value="quorum_AgrD"/>
    <property type="match status" value="1"/>
</dbReference>
<proteinExistence type="predicted"/>
<dbReference type="Proteomes" id="UP001589818">
    <property type="component" value="Unassembled WGS sequence"/>
</dbReference>
<dbReference type="RefSeq" id="WP_204819314.1">
    <property type="nucleotide sequence ID" value="NZ_JANHOF010000003.1"/>
</dbReference>
<reference evidence="1 2" key="1">
    <citation type="submission" date="2024-09" db="EMBL/GenBank/DDBJ databases">
        <authorList>
            <person name="Sun Q."/>
            <person name="Mori K."/>
        </authorList>
    </citation>
    <scope>NUCLEOTIDE SEQUENCE [LARGE SCALE GENOMIC DNA]</scope>
    <source>
        <strain evidence="1 2">CCM 4839</strain>
    </source>
</reference>
<comment type="caution">
    <text evidence="1">The sequence shown here is derived from an EMBL/GenBank/DDBJ whole genome shotgun (WGS) entry which is preliminary data.</text>
</comment>
<dbReference type="PROSITE" id="PS51257">
    <property type="entry name" value="PROKAR_LIPOPROTEIN"/>
    <property type="match status" value="1"/>
</dbReference>
<protein>
    <submittedName>
        <fullName evidence="1">Cyclic lactone autoinducer peptide</fullName>
    </submittedName>
</protein>